<sequence length="97" mass="11340">MIKDVASISMLIALKYQWTVWFHTSIFLEAVFWMAKGDKGLPRHKARRAERHLPSEEAPIHTKKLKYLIAYINNQNLNSNNILANISIQKLKTDSRY</sequence>
<proteinExistence type="predicted"/>
<evidence type="ECO:0000313" key="1">
    <source>
        <dbReference type="EMBL" id="JAP17063.1"/>
    </source>
</evidence>
<reference evidence="1" key="1">
    <citation type="submission" date="2015-12" db="EMBL/GenBank/DDBJ databases">
        <title>Gene expression during late stages of embryo sac development: a critical building block for successful pollen-pistil interactions.</title>
        <authorList>
            <person name="Liu Y."/>
            <person name="Joly V."/>
            <person name="Sabar M."/>
            <person name="Matton D.P."/>
        </authorList>
    </citation>
    <scope>NUCLEOTIDE SEQUENCE</scope>
</reference>
<protein>
    <submittedName>
        <fullName evidence="1">Putative ovule protein</fullName>
    </submittedName>
</protein>
<name>A0A0V0HAM8_SOLCH</name>
<accession>A0A0V0HAM8</accession>
<dbReference type="AlphaFoldDB" id="A0A0V0HAM8"/>
<dbReference type="EMBL" id="GEDG01022998">
    <property type="protein sequence ID" value="JAP17063.1"/>
    <property type="molecule type" value="Transcribed_RNA"/>
</dbReference>
<organism evidence="1">
    <name type="scientific">Solanum chacoense</name>
    <name type="common">Chaco potato</name>
    <dbReference type="NCBI Taxonomy" id="4108"/>
    <lineage>
        <taxon>Eukaryota</taxon>
        <taxon>Viridiplantae</taxon>
        <taxon>Streptophyta</taxon>
        <taxon>Embryophyta</taxon>
        <taxon>Tracheophyta</taxon>
        <taxon>Spermatophyta</taxon>
        <taxon>Magnoliopsida</taxon>
        <taxon>eudicotyledons</taxon>
        <taxon>Gunneridae</taxon>
        <taxon>Pentapetalae</taxon>
        <taxon>asterids</taxon>
        <taxon>lamiids</taxon>
        <taxon>Solanales</taxon>
        <taxon>Solanaceae</taxon>
        <taxon>Solanoideae</taxon>
        <taxon>Solaneae</taxon>
        <taxon>Solanum</taxon>
    </lineage>
</organism>